<gene>
    <name evidence="4" type="ORF">BSZ18_32300</name>
</gene>
<dbReference type="EMBL" id="NAFI01000187">
    <property type="protein sequence ID" value="OSJ03220.1"/>
    <property type="molecule type" value="Genomic_DNA"/>
</dbReference>
<evidence type="ECO:0000256" key="2">
    <source>
        <dbReference type="SAM" id="SignalP"/>
    </source>
</evidence>
<dbReference type="Proteomes" id="UP000193553">
    <property type="component" value="Unassembled WGS sequence"/>
</dbReference>
<evidence type="ECO:0000256" key="1">
    <source>
        <dbReference type="SAM" id="MobiDB-lite"/>
    </source>
</evidence>
<dbReference type="OrthoDB" id="7818259at2"/>
<reference evidence="4 5" key="1">
    <citation type="submission" date="2017-03" db="EMBL/GenBank/DDBJ databases">
        <title>Whole genome sequences of fourteen strains of Bradyrhizobium canariense and one strain of Bradyrhizobium japonicum isolated from Lupinus (Papilionoideae: Genisteae) species in Algeria.</title>
        <authorList>
            <person name="Crovadore J."/>
            <person name="Chekireb D."/>
            <person name="Brachmann A."/>
            <person name="Chablais R."/>
            <person name="Cochard B."/>
            <person name="Lefort F."/>
        </authorList>
    </citation>
    <scope>NUCLEOTIDE SEQUENCE [LARGE SCALE GENOMIC DNA]</scope>
    <source>
        <strain evidence="4 5">UBMA195</strain>
    </source>
</reference>
<comment type="caution">
    <text evidence="4">The sequence shown here is derived from an EMBL/GenBank/DDBJ whole genome shotgun (WGS) entry which is preliminary data.</text>
</comment>
<dbReference type="Gene3D" id="2.30.30.240">
    <property type="entry name" value="PRC-barrel domain"/>
    <property type="match status" value="1"/>
</dbReference>
<dbReference type="SUPFAM" id="SSF50346">
    <property type="entry name" value="PRC-barrel domain"/>
    <property type="match status" value="1"/>
</dbReference>
<name>A0A1X3FFP0_9BRAD</name>
<feature type="domain" description="PRC-barrel" evidence="3">
    <location>
        <begin position="48"/>
        <end position="105"/>
    </location>
</feature>
<evidence type="ECO:0000313" key="5">
    <source>
        <dbReference type="Proteomes" id="UP000193553"/>
    </source>
</evidence>
<protein>
    <submittedName>
        <fullName evidence="4">Photosystem reaction center subunit H</fullName>
    </submittedName>
</protein>
<feature type="compositionally biased region" description="Polar residues" evidence="1">
    <location>
        <begin position="24"/>
        <end position="42"/>
    </location>
</feature>
<feature type="region of interest" description="Disordered" evidence="1">
    <location>
        <begin position="113"/>
        <end position="144"/>
    </location>
</feature>
<proteinExistence type="predicted"/>
<feature type="chain" id="PRO_5011905793" evidence="2">
    <location>
        <begin position="21"/>
        <end position="168"/>
    </location>
</feature>
<feature type="signal peptide" evidence="2">
    <location>
        <begin position="1"/>
        <end position="20"/>
    </location>
</feature>
<sequence>MKTSLCILASAMLLATPAMAQSPQNSATTAAPNMQPTASTASMHKEGEWRASKLVGVNVYNNSNEKIGDINDLILDSSGRVANVVIGVGGFLGMGEHNVAVTFDQLKFAKEPVKTASSDGAGKTGNAGSTSTTGSASTSAHRSDNWYPDHVVLNANKDQLKKMPEFKY</sequence>
<accession>A0A1X3FFP0</accession>
<evidence type="ECO:0000259" key="3">
    <source>
        <dbReference type="Pfam" id="PF05239"/>
    </source>
</evidence>
<keyword evidence="2" id="KW-0732">Signal</keyword>
<feature type="compositionally biased region" description="Low complexity" evidence="1">
    <location>
        <begin position="120"/>
        <end position="140"/>
    </location>
</feature>
<feature type="region of interest" description="Disordered" evidence="1">
    <location>
        <begin position="24"/>
        <end position="45"/>
    </location>
</feature>
<dbReference type="PANTHER" id="PTHR36505">
    <property type="entry name" value="BLR1072 PROTEIN"/>
    <property type="match status" value="1"/>
</dbReference>
<dbReference type="Pfam" id="PF05239">
    <property type="entry name" value="PRC"/>
    <property type="match status" value="1"/>
</dbReference>
<organism evidence="4 5">
    <name type="scientific">Bradyrhizobium canariense</name>
    <dbReference type="NCBI Taxonomy" id="255045"/>
    <lineage>
        <taxon>Bacteria</taxon>
        <taxon>Pseudomonadati</taxon>
        <taxon>Pseudomonadota</taxon>
        <taxon>Alphaproteobacteria</taxon>
        <taxon>Hyphomicrobiales</taxon>
        <taxon>Nitrobacteraceae</taxon>
        <taxon>Bradyrhizobium</taxon>
    </lineage>
</organism>
<dbReference type="InterPro" id="IPR027275">
    <property type="entry name" value="PRC-brl_dom"/>
</dbReference>
<dbReference type="RefSeq" id="WP_085361824.1">
    <property type="nucleotide sequence ID" value="NZ_NAFC01000177.1"/>
</dbReference>
<dbReference type="PANTHER" id="PTHR36505:SF1">
    <property type="entry name" value="BLR1072 PROTEIN"/>
    <property type="match status" value="1"/>
</dbReference>
<dbReference type="InterPro" id="IPR011033">
    <property type="entry name" value="PRC_barrel-like_sf"/>
</dbReference>
<dbReference type="AlphaFoldDB" id="A0A1X3FFP0"/>
<evidence type="ECO:0000313" key="4">
    <source>
        <dbReference type="EMBL" id="OSJ03220.1"/>
    </source>
</evidence>